<dbReference type="SUPFAM" id="SSF51905">
    <property type="entry name" value="FAD/NAD(P)-binding domain"/>
    <property type="match status" value="1"/>
</dbReference>
<dbReference type="PANTHER" id="PTHR13847">
    <property type="entry name" value="SARCOSINE DEHYDROGENASE-RELATED"/>
    <property type="match status" value="1"/>
</dbReference>
<evidence type="ECO:0000256" key="2">
    <source>
        <dbReference type="SAM" id="MobiDB-lite"/>
    </source>
</evidence>
<feature type="domain" description="FAD dependent oxidoreductase" evidence="3">
    <location>
        <begin position="236"/>
        <end position="634"/>
    </location>
</feature>
<feature type="region of interest" description="Disordered" evidence="2">
    <location>
        <begin position="547"/>
        <end position="582"/>
    </location>
</feature>
<gene>
    <name evidence="4" type="ORF">W822_21165</name>
</gene>
<evidence type="ECO:0000256" key="1">
    <source>
        <dbReference type="ARBA" id="ARBA00023002"/>
    </source>
</evidence>
<dbReference type="eggNOG" id="COG0665">
    <property type="taxonomic scope" value="Bacteria"/>
</dbReference>
<proteinExistence type="predicted"/>
<dbReference type="PANTHER" id="PTHR13847:SF289">
    <property type="entry name" value="GLYCINE OXIDASE"/>
    <property type="match status" value="1"/>
</dbReference>
<dbReference type="HOGENOM" id="CLU_022427_1_0_4"/>
<dbReference type="Gene3D" id="3.50.50.60">
    <property type="entry name" value="FAD/NAD(P)-binding domain"/>
    <property type="match status" value="1"/>
</dbReference>
<comment type="caution">
    <text evidence="4">The sequence shown here is derived from an EMBL/GenBank/DDBJ whole genome shotgun (WGS) entry which is preliminary data.</text>
</comment>
<keyword evidence="1" id="KW-0560">Oxidoreductase</keyword>
<dbReference type="STRING" id="1424334.W822_21165"/>
<feature type="compositionally biased region" description="Basic and acidic residues" evidence="2">
    <location>
        <begin position="553"/>
        <end position="564"/>
    </location>
</feature>
<evidence type="ECO:0000313" key="4">
    <source>
        <dbReference type="EMBL" id="ETF00872.1"/>
    </source>
</evidence>
<dbReference type="Gene3D" id="3.30.9.10">
    <property type="entry name" value="D-Amino Acid Oxidase, subunit A, domain 2"/>
    <property type="match status" value="1"/>
</dbReference>
<reference evidence="4 5" key="1">
    <citation type="journal article" date="2014" name="Genome Announc.">
        <title>Draft Genome Sequence of Advenella kashmirensis Strain W13003, a Polycyclic Aromatic Hydrocarbon-Degrading Bacterium.</title>
        <authorList>
            <person name="Wang X."/>
            <person name="Jin D."/>
            <person name="Zhou L."/>
            <person name="Wu L."/>
            <person name="An W."/>
            <person name="Zhao L."/>
        </authorList>
    </citation>
    <scope>NUCLEOTIDE SEQUENCE [LARGE SCALE GENOMIC DNA]</scope>
    <source>
        <strain evidence="4 5">W13003</strain>
    </source>
</reference>
<dbReference type="RefSeq" id="WP_024007153.1">
    <property type="nucleotide sequence ID" value="NZ_KI650982.1"/>
</dbReference>
<dbReference type="GO" id="GO:0016491">
    <property type="term" value="F:oxidoreductase activity"/>
    <property type="evidence" value="ECO:0007669"/>
    <property type="project" value="UniProtKB-KW"/>
</dbReference>
<name>V8QMH8_9BURK</name>
<keyword evidence="5" id="KW-1185">Reference proteome</keyword>
<dbReference type="PATRIC" id="fig|1424334.3.peg.4245"/>
<dbReference type="OrthoDB" id="9786494at2"/>
<dbReference type="InterPro" id="IPR006076">
    <property type="entry name" value="FAD-dep_OxRdtase"/>
</dbReference>
<organism evidence="4 5">
    <name type="scientific">Advenella kashmirensis W13003</name>
    <dbReference type="NCBI Taxonomy" id="1424334"/>
    <lineage>
        <taxon>Bacteria</taxon>
        <taxon>Pseudomonadati</taxon>
        <taxon>Pseudomonadota</taxon>
        <taxon>Betaproteobacteria</taxon>
        <taxon>Burkholderiales</taxon>
        <taxon>Alcaligenaceae</taxon>
    </lineage>
</organism>
<accession>V8QMH8</accession>
<dbReference type="InterPro" id="IPR036188">
    <property type="entry name" value="FAD/NAD-bd_sf"/>
</dbReference>
<sequence>MSRARTVFNAALGQALARLDDSLRQETTFTAVVLTTHCLDDAVALLAHWQQHAPTRARLHLVFFEDYRGHVADTASADPVPGGTRPAQARRSRLAVANDRDRLASLLAPRDADGVSLLPGVHRADDASSRLTVTRLVGPLSLTLPQLVATVDLFIVESASPLAHVMHYADAMVRLAAPNAFVLAPQDVVGELAQAIRNKGARQLDIQQVNGTWQWMAAHLHRPAKPSAKRARVAWVVGGGLAGAGVAHALALRGWQVHVTDPALATGQPGPQAGHVAAALTPLISVDDNFKARLSRAGVYRAHQRWAGFGADVIPYRSGTLELARSKGHARDLLQAVQARGYPQGWVTLLAPGQSQDLTGVAVARQGAFFAKGMTVSPPNLIRALLAHPAIHCHDLQVDRLDKGPQGWRLHASREGAAVTVAECDTVILAAAAQTPALLARSGLEQRTLKSGRVEQSMPIVMSMDTLGGQVMHVPRTMLTQVPGAVVGAEGYFLPPVAGVCVVGSTYERELSAGGISRQGQKQIVDKLAPALDRDVLQSVSAALAEAGTGPDGARRVSPGDKGRQSMQTGGSSAVPDRDAPPVFTGWSGTRAVIRGRLPAFGAVRHAPGLWLACGYASHGLTWSALAGDVIAAMLEGEPVPLERDLLQAVAPR</sequence>
<dbReference type="Proteomes" id="UP000018733">
    <property type="component" value="Unassembled WGS sequence"/>
</dbReference>
<protein>
    <submittedName>
        <fullName evidence="4">FAD-dependent cmnm(5)s(2)U34 oxidoreductase</fullName>
    </submittedName>
</protein>
<evidence type="ECO:0000313" key="5">
    <source>
        <dbReference type="Proteomes" id="UP000018733"/>
    </source>
</evidence>
<evidence type="ECO:0000259" key="3">
    <source>
        <dbReference type="Pfam" id="PF01266"/>
    </source>
</evidence>
<dbReference type="Pfam" id="PF01266">
    <property type="entry name" value="DAO"/>
    <property type="match status" value="1"/>
</dbReference>
<dbReference type="EMBL" id="AYXT01000013">
    <property type="protein sequence ID" value="ETF00872.1"/>
    <property type="molecule type" value="Genomic_DNA"/>
</dbReference>
<dbReference type="GO" id="GO:0005737">
    <property type="term" value="C:cytoplasm"/>
    <property type="evidence" value="ECO:0007669"/>
    <property type="project" value="TreeGrafter"/>
</dbReference>
<dbReference type="AlphaFoldDB" id="V8QMH8"/>